<sequence length="292" mass="32689">MAGSTAVSKTTFHSRSSSFPSKSHPLTTSVEDQLHRLRGSEAASTSASTILNNLDSLQDLHQRVTELIQLPSFQKALSHKRSASDEILEGFLRLLDFCSIVREALLSAKESVQVLQSSFRRKTIGTVFTQEVMSYMVSRKKMNKLVTKSMKSLEKNNSLPLLDEGSDLMAIVNMVIEVQDISFSVLKSVLSHVSEMKATEKQSGWSKLSKFMQPKRVSSDIKETEGHEVKKIDEALNALTVHKSCKDINTVQNVLKRLQTVECSIQEVEEGLEPIFRCLLNTRVSLLNVLNY</sequence>
<dbReference type="InterPro" id="IPR004320">
    <property type="entry name" value="BPS1_pln"/>
</dbReference>
<evidence type="ECO:0008006" key="4">
    <source>
        <dbReference type="Google" id="ProtNLM"/>
    </source>
</evidence>
<dbReference type="Pfam" id="PF03087">
    <property type="entry name" value="BPS1"/>
    <property type="match status" value="1"/>
</dbReference>
<feature type="compositionally biased region" description="Low complexity" evidence="1">
    <location>
        <begin position="13"/>
        <end position="25"/>
    </location>
</feature>
<organism evidence="2 3">
    <name type="scientific">Heracleum sosnowskyi</name>
    <dbReference type="NCBI Taxonomy" id="360622"/>
    <lineage>
        <taxon>Eukaryota</taxon>
        <taxon>Viridiplantae</taxon>
        <taxon>Streptophyta</taxon>
        <taxon>Embryophyta</taxon>
        <taxon>Tracheophyta</taxon>
        <taxon>Spermatophyta</taxon>
        <taxon>Magnoliopsida</taxon>
        <taxon>eudicotyledons</taxon>
        <taxon>Gunneridae</taxon>
        <taxon>Pentapetalae</taxon>
        <taxon>asterids</taxon>
        <taxon>campanulids</taxon>
        <taxon>Apiales</taxon>
        <taxon>Apiaceae</taxon>
        <taxon>Apioideae</taxon>
        <taxon>apioid superclade</taxon>
        <taxon>Tordylieae</taxon>
        <taxon>Tordyliinae</taxon>
        <taxon>Heracleum</taxon>
    </lineage>
</organism>
<evidence type="ECO:0000313" key="3">
    <source>
        <dbReference type="Proteomes" id="UP001237642"/>
    </source>
</evidence>
<dbReference type="PANTHER" id="PTHR33070:SF120">
    <property type="entry name" value="EXPRESSED PROTEIN"/>
    <property type="match status" value="1"/>
</dbReference>
<dbReference type="GO" id="GO:0048364">
    <property type="term" value="P:root development"/>
    <property type="evidence" value="ECO:0007669"/>
    <property type="project" value="InterPro"/>
</dbReference>
<feature type="compositionally biased region" description="Polar residues" evidence="1">
    <location>
        <begin position="1"/>
        <end position="11"/>
    </location>
</feature>
<reference evidence="2" key="1">
    <citation type="submission" date="2023-02" db="EMBL/GenBank/DDBJ databases">
        <title>Genome of toxic invasive species Heracleum sosnowskyi carries increased number of genes despite the absence of recent whole-genome duplications.</title>
        <authorList>
            <person name="Schelkunov M."/>
            <person name="Shtratnikova V."/>
            <person name="Makarenko M."/>
            <person name="Klepikova A."/>
            <person name="Omelchenko D."/>
            <person name="Novikova G."/>
            <person name="Obukhova E."/>
            <person name="Bogdanov V."/>
            <person name="Penin A."/>
            <person name="Logacheva M."/>
        </authorList>
    </citation>
    <scope>NUCLEOTIDE SEQUENCE</scope>
    <source>
        <strain evidence="2">Hsosn_3</strain>
        <tissue evidence="2">Leaf</tissue>
    </source>
</reference>
<reference evidence="2" key="2">
    <citation type="submission" date="2023-05" db="EMBL/GenBank/DDBJ databases">
        <authorList>
            <person name="Schelkunov M.I."/>
        </authorList>
    </citation>
    <scope>NUCLEOTIDE SEQUENCE</scope>
    <source>
        <strain evidence="2">Hsosn_3</strain>
        <tissue evidence="2">Leaf</tissue>
    </source>
</reference>
<gene>
    <name evidence="2" type="ORF">POM88_046715</name>
</gene>
<evidence type="ECO:0000256" key="1">
    <source>
        <dbReference type="SAM" id="MobiDB-lite"/>
    </source>
</evidence>
<dbReference type="AlphaFoldDB" id="A0AAD8H8B0"/>
<accession>A0AAD8H8B0</accession>
<proteinExistence type="predicted"/>
<keyword evidence="3" id="KW-1185">Reference proteome</keyword>
<name>A0AAD8H8B0_9APIA</name>
<comment type="caution">
    <text evidence="2">The sequence shown here is derived from an EMBL/GenBank/DDBJ whole genome shotgun (WGS) entry which is preliminary data.</text>
</comment>
<protein>
    <recommendedName>
        <fullName evidence="4">DUF241 domain protein</fullName>
    </recommendedName>
</protein>
<dbReference type="EMBL" id="JAUIZM010000010">
    <property type="protein sequence ID" value="KAK1362241.1"/>
    <property type="molecule type" value="Genomic_DNA"/>
</dbReference>
<evidence type="ECO:0000313" key="2">
    <source>
        <dbReference type="EMBL" id="KAK1362241.1"/>
    </source>
</evidence>
<dbReference type="PANTHER" id="PTHR33070">
    <property type="entry name" value="OS06G0725500 PROTEIN"/>
    <property type="match status" value="1"/>
</dbReference>
<dbReference type="Proteomes" id="UP001237642">
    <property type="component" value="Unassembled WGS sequence"/>
</dbReference>
<feature type="region of interest" description="Disordered" evidence="1">
    <location>
        <begin position="1"/>
        <end position="26"/>
    </location>
</feature>
<dbReference type="GO" id="GO:0048367">
    <property type="term" value="P:shoot system development"/>
    <property type="evidence" value="ECO:0007669"/>
    <property type="project" value="InterPro"/>
</dbReference>